<dbReference type="RefSeq" id="WP_128353818.1">
    <property type="nucleotide sequence ID" value="NZ_CP022987.1"/>
</dbReference>
<dbReference type="CDD" id="cd07500">
    <property type="entry name" value="HAD_PSP"/>
    <property type="match status" value="1"/>
</dbReference>
<evidence type="ECO:0000256" key="11">
    <source>
        <dbReference type="ARBA" id="ARBA00031693"/>
    </source>
</evidence>
<keyword evidence="17" id="KW-1185">Reference proteome</keyword>
<dbReference type="Gene3D" id="3.40.50.1000">
    <property type="entry name" value="HAD superfamily/HAD-like"/>
    <property type="match status" value="1"/>
</dbReference>
<name>A0A410G906_9BURK</name>
<dbReference type="KEGG" id="pus:CKA81_02095"/>
<evidence type="ECO:0000256" key="7">
    <source>
        <dbReference type="ARBA" id="ARBA00022723"/>
    </source>
</evidence>
<dbReference type="GO" id="GO:0036424">
    <property type="term" value="F:L-phosphoserine phosphatase activity"/>
    <property type="evidence" value="ECO:0007669"/>
    <property type="project" value="InterPro"/>
</dbReference>
<dbReference type="EMBL" id="CP022987">
    <property type="protein sequence ID" value="QAA92767.1"/>
    <property type="molecule type" value="Genomic_DNA"/>
</dbReference>
<evidence type="ECO:0000256" key="12">
    <source>
        <dbReference type="ARBA" id="ARBA00048138"/>
    </source>
</evidence>
<keyword evidence="10" id="KW-0718">Serine biosynthesis</keyword>
<comment type="pathway">
    <text evidence="2">Amino-acid biosynthesis; L-serine biosynthesis; L-serine from 3-phospho-D-glycerate: step 3/3.</text>
</comment>
<dbReference type="SFLD" id="SFLDG01136">
    <property type="entry name" value="C1.6:_Phosphoserine_Phosphatas"/>
    <property type="match status" value="1"/>
</dbReference>
<evidence type="ECO:0000256" key="9">
    <source>
        <dbReference type="ARBA" id="ARBA00022842"/>
    </source>
</evidence>
<dbReference type="UniPathway" id="UPA00135">
    <property type="reaction ID" value="UER00198"/>
</dbReference>
<dbReference type="SFLD" id="SFLDF00029">
    <property type="entry name" value="phosphoserine_phosphatase"/>
    <property type="match status" value="1"/>
</dbReference>
<dbReference type="OrthoDB" id="9792539at2"/>
<reference evidence="16 17" key="1">
    <citation type="submission" date="2017-08" db="EMBL/GenBank/DDBJ databases">
        <authorList>
            <person name="Park S.-J."/>
            <person name="Kim H."/>
        </authorList>
    </citation>
    <scope>NUCLEOTIDE SEQUENCE [LARGE SCALE GENOMIC DNA]</scope>
    <source>
        <strain evidence="17">ye3</strain>
    </source>
</reference>
<proteinExistence type="inferred from homology"/>
<sequence>MTHLIVQAPNLVSSNIEKLAAIACADGVQELGPTAVRLLEVDDGTRAEVSACCEALGMDYAFLDHITRLRDCRILAMDMDSTLINIECIDEIADMAGRKAEVAAITEAAMRGEITDFAESLTRRVALLEGVPASALDDVYGTRLQLNPGAQKLISTAKLHGVKTLLVSGGFTFFTGKLKERLGLDACHANDLEVVDGKLTGRVLGDILDADGKAARLKELATELGAAPEQIIAVGDGANDLKMMALAHFSVAYRAKPVVQQQARFALNVSPLDAILNWFRLSH</sequence>
<keyword evidence="9" id="KW-0460">Magnesium</keyword>
<dbReference type="PANTHER" id="PTHR43344">
    <property type="entry name" value="PHOSPHOSERINE PHOSPHATASE"/>
    <property type="match status" value="1"/>
</dbReference>
<dbReference type="SUPFAM" id="SSF56784">
    <property type="entry name" value="HAD-like"/>
    <property type="match status" value="1"/>
</dbReference>
<evidence type="ECO:0000313" key="17">
    <source>
        <dbReference type="Proteomes" id="UP000283474"/>
    </source>
</evidence>
<dbReference type="GO" id="GO:0006564">
    <property type="term" value="P:L-serine biosynthetic process"/>
    <property type="evidence" value="ECO:0007669"/>
    <property type="project" value="UniProtKB-KW"/>
</dbReference>
<dbReference type="GO" id="GO:0005737">
    <property type="term" value="C:cytoplasm"/>
    <property type="evidence" value="ECO:0007669"/>
    <property type="project" value="TreeGrafter"/>
</dbReference>
<dbReference type="NCBIfam" id="TIGR00338">
    <property type="entry name" value="serB"/>
    <property type="match status" value="1"/>
</dbReference>
<dbReference type="EC" id="3.1.3.3" evidence="4"/>
<evidence type="ECO:0000313" key="16">
    <source>
        <dbReference type="EMBL" id="QAA92767.1"/>
    </source>
</evidence>
<dbReference type="Pfam" id="PF13284">
    <property type="entry name" value="DUF4072"/>
    <property type="match status" value="1"/>
</dbReference>
<dbReference type="InterPro" id="IPR025138">
    <property type="entry name" value="DUF4072"/>
</dbReference>
<accession>A0A410G906</accession>
<evidence type="ECO:0000256" key="2">
    <source>
        <dbReference type="ARBA" id="ARBA00005135"/>
    </source>
</evidence>
<keyword evidence="7" id="KW-0479">Metal-binding</keyword>
<evidence type="ECO:0000256" key="8">
    <source>
        <dbReference type="ARBA" id="ARBA00022801"/>
    </source>
</evidence>
<gene>
    <name evidence="16" type="primary">serB</name>
    <name evidence="16" type="ORF">CKA81_02095</name>
</gene>
<feature type="domain" description="DUF4072" evidence="15">
    <location>
        <begin position="4"/>
        <end position="49"/>
    </location>
</feature>
<dbReference type="InterPro" id="IPR023214">
    <property type="entry name" value="HAD_sf"/>
</dbReference>
<dbReference type="Proteomes" id="UP000283474">
    <property type="component" value="Chromosome"/>
</dbReference>
<evidence type="ECO:0000256" key="3">
    <source>
        <dbReference type="ARBA" id="ARBA00009184"/>
    </source>
</evidence>
<evidence type="ECO:0000256" key="10">
    <source>
        <dbReference type="ARBA" id="ARBA00023299"/>
    </source>
</evidence>
<evidence type="ECO:0000256" key="6">
    <source>
        <dbReference type="ARBA" id="ARBA00022605"/>
    </source>
</evidence>
<keyword evidence="6" id="KW-0028">Amino-acid biosynthesis</keyword>
<evidence type="ECO:0000256" key="5">
    <source>
        <dbReference type="ARBA" id="ARBA00015196"/>
    </source>
</evidence>
<evidence type="ECO:0000259" key="15">
    <source>
        <dbReference type="Pfam" id="PF13284"/>
    </source>
</evidence>
<keyword evidence="8" id="KW-0378">Hydrolase</keyword>
<dbReference type="SFLD" id="SFLDS00003">
    <property type="entry name" value="Haloacid_Dehalogenase"/>
    <property type="match status" value="1"/>
</dbReference>
<feature type="active site" description="Nucleophile" evidence="14">
    <location>
        <position position="78"/>
    </location>
</feature>
<organism evidence="16 17">
    <name type="scientific">Pollutimonas thiosulfatoxidans</name>
    <dbReference type="NCBI Taxonomy" id="2028345"/>
    <lineage>
        <taxon>Bacteria</taxon>
        <taxon>Pseudomonadati</taxon>
        <taxon>Pseudomonadota</taxon>
        <taxon>Betaproteobacteria</taxon>
        <taxon>Burkholderiales</taxon>
        <taxon>Alcaligenaceae</taxon>
        <taxon>Pollutimonas</taxon>
    </lineage>
</organism>
<dbReference type="InterPro" id="IPR004469">
    <property type="entry name" value="PSP"/>
</dbReference>
<protein>
    <recommendedName>
        <fullName evidence="5">Phosphoserine phosphatase</fullName>
        <ecNumber evidence="4">3.1.3.3</ecNumber>
    </recommendedName>
    <alternativeName>
        <fullName evidence="11">O-phosphoserine phosphohydrolase</fullName>
    </alternativeName>
</protein>
<dbReference type="PANTHER" id="PTHR43344:SF2">
    <property type="entry name" value="PHOSPHOSERINE PHOSPHATASE"/>
    <property type="match status" value="1"/>
</dbReference>
<evidence type="ECO:0000256" key="4">
    <source>
        <dbReference type="ARBA" id="ARBA00012640"/>
    </source>
</evidence>
<comment type="catalytic activity">
    <reaction evidence="12">
        <text>O-phospho-L-serine + H2O = L-serine + phosphate</text>
        <dbReference type="Rhea" id="RHEA:21208"/>
        <dbReference type="ChEBI" id="CHEBI:15377"/>
        <dbReference type="ChEBI" id="CHEBI:33384"/>
        <dbReference type="ChEBI" id="CHEBI:43474"/>
        <dbReference type="ChEBI" id="CHEBI:57524"/>
        <dbReference type="EC" id="3.1.3.3"/>
    </reaction>
</comment>
<evidence type="ECO:0000256" key="1">
    <source>
        <dbReference type="ARBA" id="ARBA00001946"/>
    </source>
</evidence>
<dbReference type="GO" id="GO:0000287">
    <property type="term" value="F:magnesium ion binding"/>
    <property type="evidence" value="ECO:0007669"/>
    <property type="project" value="TreeGrafter"/>
</dbReference>
<comment type="cofactor">
    <cofactor evidence="1">
        <name>Mg(2+)</name>
        <dbReference type="ChEBI" id="CHEBI:18420"/>
    </cofactor>
</comment>
<comment type="catalytic activity">
    <reaction evidence="13">
        <text>O-phospho-D-serine + H2O = D-serine + phosphate</text>
        <dbReference type="Rhea" id="RHEA:24873"/>
        <dbReference type="ChEBI" id="CHEBI:15377"/>
        <dbReference type="ChEBI" id="CHEBI:35247"/>
        <dbReference type="ChEBI" id="CHEBI:43474"/>
        <dbReference type="ChEBI" id="CHEBI:58680"/>
        <dbReference type="EC" id="3.1.3.3"/>
    </reaction>
</comment>
<comment type="similarity">
    <text evidence="3">Belongs to the HAD-like hydrolase superfamily. SerB family.</text>
</comment>
<feature type="active site" description="Proton donor" evidence="14">
    <location>
        <position position="80"/>
    </location>
</feature>
<evidence type="ECO:0000256" key="14">
    <source>
        <dbReference type="PIRSR" id="PIRSR604469-1"/>
    </source>
</evidence>
<evidence type="ECO:0000256" key="13">
    <source>
        <dbReference type="ARBA" id="ARBA00048523"/>
    </source>
</evidence>
<dbReference type="NCBIfam" id="TIGR01488">
    <property type="entry name" value="HAD-SF-IB"/>
    <property type="match status" value="1"/>
</dbReference>
<dbReference type="InterPro" id="IPR036412">
    <property type="entry name" value="HAD-like_sf"/>
</dbReference>
<dbReference type="Pfam" id="PF12710">
    <property type="entry name" value="HAD"/>
    <property type="match status" value="1"/>
</dbReference>
<dbReference type="AlphaFoldDB" id="A0A410G906"/>
<dbReference type="InterPro" id="IPR050582">
    <property type="entry name" value="HAD-like_SerB"/>
</dbReference>
<dbReference type="SFLD" id="SFLDG01137">
    <property type="entry name" value="C1.6.1:_Phosphoserine_Phosphat"/>
    <property type="match status" value="1"/>
</dbReference>